<dbReference type="AlphaFoldDB" id="A0A644YQY1"/>
<dbReference type="GO" id="GO:0004324">
    <property type="term" value="F:ferredoxin-NADP+ reductase activity"/>
    <property type="evidence" value="ECO:0007669"/>
    <property type="project" value="UniProtKB-EC"/>
</dbReference>
<dbReference type="Pfam" id="PF07992">
    <property type="entry name" value="Pyr_redox_2"/>
    <property type="match status" value="1"/>
</dbReference>
<dbReference type="InterPro" id="IPR050260">
    <property type="entry name" value="FAD-bd_OxRdtase"/>
</dbReference>
<reference evidence="5" key="1">
    <citation type="submission" date="2019-08" db="EMBL/GenBank/DDBJ databases">
        <authorList>
            <person name="Kucharzyk K."/>
            <person name="Murdoch R.W."/>
            <person name="Higgins S."/>
            <person name="Loffler F."/>
        </authorList>
    </citation>
    <scope>NUCLEOTIDE SEQUENCE</scope>
</reference>
<dbReference type="InterPro" id="IPR036188">
    <property type="entry name" value="FAD/NAD-bd_sf"/>
</dbReference>
<organism evidence="5">
    <name type="scientific">bioreactor metagenome</name>
    <dbReference type="NCBI Taxonomy" id="1076179"/>
    <lineage>
        <taxon>unclassified sequences</taxon>
        <taxon>metagenomes</taxon>
        <taxon>ecological metagenomes</taxon>
    </lineage>
</organism>
<evidence type="ECO:0000256" key="2">
    <source>
        <dbReference type="ARBA" id="ARBA00022630"/>
    </source>
</evidence>
<comment type="caution">
    <text evidence="5">The sequence shown here is derived from an EMBL/GenBank/DDBJ whole genome shotgun (WGS) entry which is preliminary data.</text>
</comment>
<keyword evidence="3" id="KW-0274">FAD</keyword>
<proteinExistence type="predicted"/>
<name>A0A644YQY1_9ZZZZ</name>
<evidence type="ECO:0000256" key="3">
    <source>
        <dbReference type="ARBA" id="ARBA00022827"/>
    </source>
</evidence>
<evidence type="ECO:0000259" key="4">
    <source>
        <dbReference type="Pfam" id="PF07992"/>
    </source>
</evidence>
<dbReference type="PRINTS" id="PR00469">
    <property type="entry name" value="PNDRDTASEII"/>
</dbReference>
<sequence length="119" mass="11940">MTALTDGEPQADFGEIKVLETKPARLVGSDSLEKIEFEDGTSIAVDGLFVAIGVASALDFARSAGIITGPSAIEVDEKMQTSIPGVFAAGDCVGGLLQVSKAVGEGALAGTGMIAALRG</sequence>
<dbReference type="PRINTS" id="PR00368">
    <property type="entry name" value="FADPNR"/>
</dbReference>
<dbReference type="SUPFAM" id="SSF51905">
    <property type="entry name" value="FAD/NAD(P)-binding domain"/>
    <property type="match status" value="1"/>
</dbReference>
<dbReference type="Gene3D" id="3.50.50.60">
    <property type="entry name" value="FAD/NAD(P)-binding domain"/>
    <property type="match status" value="2"/>
</dbReference>
<dbReference type="PANTHER" id="PTHR43429">
    <property type="entry name" value="PYRIDINE NUCLEOTIDE-DISULFIDE OXIDOREDUCTASE DOMAIN-CONTAINING"/>
    <property type="match status" value="1"/>
</dbReference>
<dbReference type="EC" id="1.18.1.2" evidence="5"/>
<feature type="domain" description="FAD/NAD(P)-binding" evidence="4">
    <location>
        <begin position="19"/>
        <end position="106"/>
    </location>
</feature>
<comment type="cofactor">
    <cofactor evidence="1">
        <name>FAD</name>
        <dbReference type="ChEBI" id="CHEBI:57692"/>
    </cofactor>
</comment>
<dbReference type="EMBL" id="VSSQ01005922">
    <property type="protein sequence ID" value="MPM30900.1"/>
    <property type="molecule type" value="Genomic_DNA"/>
</dbReference>
<evidence type="ECO:0000256" key="1">
    <source>
        <dbReference type="ARBA" id="ARBA00001974"/>
    </source>
</evidence>
<evidence type="ECO:0000313" key="5">
    <source>
        <dbReference type="EMBL" id="MPM30900.1"/>
    </source>
</evidence>
<gene>
    <name evidence="5" type="ORF">SDC9_77452</name>
</gene>
<keyword evidence="5" id="KW-0560">Oxidoreductase</keyword>
<accession>A0A644YQY1</accession>
<keyword evidence="2" id="KW-0285">Flavoprotein</keyword>
<protein>
    <submittedName>
        <fullName evidence="5">Ferredoxin--NADP reductase</fullName>
        <ecNumber evidence="5">1.18.1.2</ecNumber>
    </submittedName>
</protein>
<dbReference type="InterPro" id="IPR023753">
    <property type="entry name" value="FAD/NAD-binding_dom"/>
</dbReference>